<gene>
    <name evidence="2" type="ORF">CVE23_03890</name>
</gene>
<dbReference type="EMBL" id="CP025003">
    <property type="protein sequence ID" value="ATZ93192.1"/>
    <property type="molecule type" value="Genomic_DNA"/>
</dbReference>
<name>A0A2K8QID2_9GAMM</name>
<feature type="transmembrane region" description="Helical" evidence="1">
    <location>
        <begin position="135"/>
        <end position="159"/>
    </location>
</feature>
<evidence type="ECO:0000256" key="1">
    <source>
        <dbReference type="SAM" id="Phobius"/>
    </source>
</evidence>
<accession>A0A2K8QID2</accession>
<dbReference type="GeneID" id="66563483"/>
<dbReference type="AlphaFoldDB" id="A0A2K8QID2"/>
<keyword evidence="1" id="KW-1133">Transmembrane helix</keyword>
<feature type="transmembrane region" description="Helical" evidence="1">
    <location>
        <begin position="62"/>
        <end position="81"/>
    </location>
</feature>
<feature type="transmembrane region" description="Helical" evidence="1">
    <location>
        <begin position="5"/>
        <end position="22"/>
    </location>
</feature>
<evidence type="ECO:0000313" key="3">
    <source>
        <dbReference type="Proteomes" id="UP000231901"/>
    </source>
</evidence>
<dbReference type="Proteomes" id="UP000231901">
    <property type="component" value="Chromosome"/>
</dbReference>
<feature type="transmembrane region" description="Helical" evidence="1">
    <location>
        <begin position="28"/>
        <end position="50"/>
    </location>
</feature>
<sequence>MLQIIGALILLVIGFVVLKALFRASLNILGVVFGLGVLIVAGPPLLAGYIVERVTFALRLRWLLGVPLVIVGMIISFMWGLDGEHIAYEAHTFDSMKFILTAALAGGLLAEPLQTKAILKNGLAPVDIAGKLKEYYCCFYTSYFLMACSAVTPFIAWEYAISPSLMWWAGLLYWIAALLTQFYAANQLQELKKLTMAVKEGLKEQKAINSRSWLAELKKASNLSAELTESVFLKLVSQHILQGKTREQELAGDNWLLNDAWYEGKMAEFNGQLNSKLTHSPDEVKTLFSNRLNLPAAANDDLLNRYLDGGSYYSFSDGRKFVSFRFIDELCTCASCGLSEIKSVNGSGSGNHEWYCSDICRETEKLCQEIHERPQAEFISSAATNGLILMTLPEAWNTNEKMFAVGGQGHGFAAERGNHLVDRVQLKDAQILGDDNAKNGADRLVNGTEIQTKYCSTAARSVGAGFDGQNGHYRYYDSNGAPMQLEVPKDQYAKALETMENKIRDGKVPGVNDPAEATKLIRRGHLTYAQAQNITKFGTFESITYDLAEGSIVSLAAGGISFGLTASIFYLNTGDRKAALQTAAIQAGKTFTRTLTVYVTVQQLHRISAVQGLLKNIDFAAASPTVRNALQRGVGANNLNSLNKMMRGTLVTSFALVAVTTGPDMIKMVRGRISGAQFIKNLAVTSSGVAGGAIGSIAGGVMLSPLGPFGALAGRAAGGLLGGMIAAAISRKIAGALIEDDRVKVLELIQEQVAWLAASFLLTEHELENLNANLASVLNQKTLEIIFAAKEQGRATANMLLKPLVVSVVKQRPVLTYGQEQISEMVDQMETAVPVSAAA</sequence>
<evidence type="ECO:0000313" key="2">
    <source>
        <dbReference type="EMBL" id="ATZ93192.1"/>
    </source>
</evidence>
<dbReference type="RefSeq" id="WP_100848939.1">
    <property type="nucleotide sequence ID" value="NZ_BMJF01000003.1"/>
</dbReference>
<feature type="transmembrane region" description="Helical" evidence="1">
    <location>
        <begin position="165"/>
        <end position="184"/>
    </location>
</feature>
<proteinExistence type="predicted"/>
<protein>
    <recommendedName>
        <fullName evidence="4">Inner membrane protein yeeR</fullName>
    </recommendedName>
</protein>
<organism evidence="2 3">
    <name type="scientific">Dickeya fangzhongdai</name>
    <dbReference type="NCBI Taxonomy" id="1778540"/>
    <lineage>
        <taxon>Bacteria</taxon>
        <taxon>Pseudomonadati</taxon>
        <taxon>Pseudomonadota</taxon>
        <taxon>Gammaproteobacteria</taxon>
        <taxon>Enterobacterales</taxon>
        <taxon>Pectobacteriaceae</taxon>
        <taxon>Dickeya</taxon>
    </lineage>
</organism>
<keyword evidence="3" id="KW-1185">Reference proteome</keyword>
<keyword evidence="1" id="KW-0812">Transmembrane</keyword>
<dbReference type="KEGG" id="dfn:CVE23_03890"/>
<reference evidence="3" key="1">
    <citation type="journal article" date="2018" name="Genome Announc.">
        <title>Complete genome sequence of a Dickeya fangzhongdai type strain causing bleeding canker of pear tree trunks.</title>
        <authorList>
            <person name="Zhao Y."/>
            <person name="Tian Y."/>
            <person name="Li X."/>
            <person name="Hu B."/>
        </authorList>
    </citation>
    <scope>NUCLEOTIDE SEQUENCE [LARGE SCALE GENOMIC DNA]</scope>
    <source>
        <strain evidence="3">DSM 101947</strain>
    </source>
</reference>
<keyword evidence="1" id="KW-0472">Membrane</keyword>
<evidence type="ECO:0008006" key="4">
    <source>
        <dbReference type="Google" id="ProtNLM"/>
    </source>
</evidence>